<dbReference type="RefSeq" id="WP_227809651.1">
    <property type="nucleotide sequence ID" value="NZ_JAKNGE010000025.1"/>
</dbReference>
<evidence type="ECO:0000259" key="4">
    <source>
        <dbReference type="PROSITE" id="PS50943"/>
    </source>
</evidence>
<name>A0AAW5C5S3_9FIRM</name>
<keyword evidence="1" id="KW-0805">Transcription regulation</keyword>
<evidence type="ECO:0000256" key="2">
    <source>
        <dbReference type="ARBA" id="ARBA00023125"/>
    </source>
</evidence>
<dbReference type="GO" id="GO:0003700">
    <property type="term" value="F:DNA-binding transcription factor activity"/>
    <property type="evidence" value="ECO:0007669"/>
    <property type="project" value="TreeGrafter"/>
</dbReference>
<dbReference type="CDD" id="cd00093">
    <property type="entry name" value="HTH_XRE"/>
    <property type="match status" value="1"/>
</dbReference>
<evidence type="ECO:0000313" key="5">
    <source>
        <dbReference type="EMBL" id="MCG4747473.1"/>
    </source>
</evidence>
<evidence type="ECO:0000256" key="1">
    <source>
        <dbReference type="ARBA" id="ARBA00023015"/>
    </source>
</evidence>
<keyword evidence="3" id="KW-0804">Transcription</keyword>
<dbReference type="SUPFAM" id="SSF47413">
    <property type="entry name" value="lambda repressor-like DNA-binding domains"/>
    <property type="match status" value="1"/>
</dbReference>
<feature type="domain" description="HTH cro/C1-type" evidence="4">
    <location>
        <begin position="13"/>
        <end position="67"/>
    </location>
</feature>
<keyword evidence="2" id="KW-0238">DNA-binding</keyword>
<dbReference type="GO" id="GO:0005829">
    <property type="term" value="C:cytosol"/>
    <property type="evidence" value="ECO:0007669"/>
    <property type="project" value="TreeGrafter"/>
</dbReference>
<gene>
    <name evidence="5" type="ORF">L0N08_18765</name>
</gene>
<evidence type="ECO:0000313" key="6">
    <source>
        <dbReference type="Proteomes" id="UP001299608"/>
    </source>
</evidence>
<reference evidence="5" key="1">
    <citation type="submission" date="2022-01" db="EMBL/GenBank/DDBJ databases">
        <title>Collection of gut derived symbiotic bacterial strains cultured from healthy donors.</title>
        <authorList>
            <person name="Lin H."/>
            <person name="Kohout C."/>
            <person name="Waligurski E."/>
            <person name="Pamer E.G."/>
        </authorList>
    </citation>
    <scope>NUCLEOTIDE SEQUENCE</scope>
    <source>
        <strain evidence="5">DFI.6.55</strain>
    </source>
</reference>
<dbReference type="AlphaFoldDB" id="A0AAW5C5S3"/>
<accession>A0AAW5C5S3</accession>
<dbReference type="EMBL" id="JAKNGE010000025">
    <property type="protein sequence ID" value="MCG4747473.1"/>
    <property type="molecule type" value="Genomic_DNA"/>
</dbReference>
<dbReference type="Proteomes" id="UP001299608">
    <property type="component" value="Unassembled WGS sequence"/>
</dbReference>
<dbReference type="SMART" id="SM00530">
    <property type="entry name" value="HTH_XRE"/>
    <property type="match status" value="1"/>
</dbReference>
<sequence length="111" mass="12520">MHKLDYYEIGQKIKSCRIEQGLSQEKAAELCGISASFYGNIERGARKMSLETFVDICSALHLSPDYVLSEELPDSDPVILNLLSEVKKSGSVQYNRYLYIIKTLAKISDKL</sequence>
<proteinExistence type="predicted"/>
<evidence type="ECO:0000256" key="3">
    <source>
        <dbReference type="ARBA" id="ARBA00023163"/>
    </source>
</evidence>
<protein>
    <submittedName>
        <fullName evidence="5">Helix-turn-helix domain-containing protein</fullName>
    </submittedName>
</protein>
<dbReference type="Gene3D" id="1.10.260.40">
    <property type="entry name" value="lambda repressor-like DNA-binding domains"/>
    <property type="match status" value="1"/>
</dbReference>
<comment type="caution">
    <text evidence="5">The sequence shown here is derived from an EMBL/GenBank/DDBJ whole genome shotgun (WGS) entry which is preliminary data.</text>
</comment>
<dbReference type="Pfam" id="PF01381">
    <property type="entry name" value="HTH_3"/>
    <property type="match status" value="1"/>
</dbReference>
<dbReference type="InterPro" id="IPR050807">
    <property type="entry name" value="TransReg_Diox_bact_type"/>
</dbReference>
<dbReference type="InterPro" id="IPR001387">
    <property type="entry name" value="Cro/C1-type_HTH"/>
</dbReference>
<dbReference type="PANTHER" id="PTHR46797:SF23">
    <property type="entry name" value="HTH-TYPE TRANSCRIPTIONAL REGULATOR SUTR"/>
    <property type="match status" value="1"/>
</dbReference>
<dbReference type="PANTHER" id="PTHR46797">
    <property type="entry name" value="HTH-TYPE TRANSCRIPTIONAL REGULATOR"/>
    <property type="match status" value="1"/>
</dbReference>
<dbReference type="GO" id="GO:0003677">
    <property type="term" value="F:DNA binding"/>
    <property type="evidence" value="ECO:0007669"/>
    <property type="project" value="UniProtKB-KW"/>
</dbReference>
<organism evidence="5 6">
    <name type="scientific">Enterocloster aldenensis</name>
    <dbReference type="NCBI Taxonomy" id="358742"/>
    <lineage>
        <taxon>Bacteria</taxon>
        <taxon>Bacillati</taxon>
        <taxon>Bacillota</taxon>
        <taxon>Clostridia</taxon>
        <taxon>Lachnospirales</taxon>
        <taxon>Lachnospiraceae</taxon>
        <taxon>Enterocloster</taxon>
    </lineage>
</organism>
<dbReference type="InterPro" id="IPR010982">
    <property type="entry name" value="Lambda_DNA-bd_dom_sf"/>
</dbReference>
<dbReference type="PROSITE" id="PS50943">
    <property type="entry name" value="HTH_CROC1"/>
    <property type="match status" value="1"/>
</dbReference>